<keyword evidence="3" id="KW-1185">Reference proteome</keyword>
<dbReference type="EMBL" id="CP036498">
    <property type="protein sequence ID" value="QUS42605.1"/>
    <property type="molecule type" value="Genomic_DNA"/>
</dbReference>
<evidence type="ECO:0000313" key="3">
    <source>
        <dbReference type="Proteomes" id="UP000682843"/>
    </source>
</evidence>
<gene>
    <name evidence="2" type="ORF">RPMA_26685</name>
</gene>
<organism evidence="2 3">
    <name type="scientific">Tardiphaga alba</name>
    <dbReference type="NCBI Taxonomy" id="340268"/>
    <lineage>
        <taxon>Bacteria</taxon>
        <taxon>Pseudomonadati</taxon>
        <taxon>Pseudomonadota</taxon>
        <taxon>Alphaproteobacteria</taxon>
        <taxon>Hyphomicrobiales</taxon>
        <taxon>Nitrobacteraceae</taxon>
        <taxon>Tardiphaga</taxon>
    </lineage>
</organism>
<sequence length="82" mass="9631">MKRISCLVAAVSAMTILGPLTASAQDVRIRVGDDRGYVRHHDHGFRGSRAEYFAGHDRGWHRGWRNRDRTVIIKERRHRHWD</sequence>
<feature type="chain" id="PRO_5046680567" evidence="1">
    <location>
        <begin position="25"/>
        <end position="82"/>
    </location>
</feature>
<evidence type="ECO:0000256" key="1">
    <source>
        <dbReference type="SAM" id="SignalP"/>
    </source>
</evidence>
<proteinExistence type="predicted"/>
<dbReference type="Proteomes" id="UP000682843">
    <property type="component" value="Chromosome"/>
</dbReference>
<accession>A0ABX8AL62</accession>
<reference evidence="2 3" key="1">
    <citation type="submission" date="2019-02" db="EMBL/GenBank/DDBJ databases">
        <title>Emended description of the genus Rhodopseudomonas and description of Rhodopseudomonas albus sp. nov., a non-phototrophic, heavy-metal-tolerant bacterium isolated from garden soil.</title>
        <authorList>
            <person name="Bao Z."/>
            <person name="Cao W.W."/>
            <person name="Sato Y."/>
            <person name="Nishizawa T."/>
            <person name="Zhao J."/>
            <person name="Guo Y."/>
            <person name="Ohta H."/>
        </authorList>
    </citation>
    <scope>NUCLEOTIDE SEQUENCE [LARGE SCALE GENOMIC DNA]</scope>
    <source>
        <strain evidence="2 3">SK50-23</strain>
    </source>
</reference>
<name>A0ABX8AL62_9BRAD</name>
<evidence type="ECO:0000313" key="2">
    <source>
        <dbReference type="EMBL" id="QUS42605.1"/>
    </source>
</evidence>
<feature type="signal peptide" evidence="1">
    <location>
        <begin position="1"/>
        <end position="24"/>
    </location>
</feature>
<protein>
    <submittedName>
        <fullName evidence="2">Uncharacterized protein</fullName>
    </submittedName>
</protein>
<keyword evidence="1" id="KW-0732">Signal</keyword>